<accession>A0A6J6WNF2</accession>
<name>A0A6J6WNF2_9ZZZZ</name>
<gene>
    <name evidence="1" type="ORF">UFOPK2992_00010</name>
</gene>
<reference evidence="1" key="1">
    <citation type="submission" date="2020-05" db="EMBL/GenBank/DDBJ databases">
        <authorList>
            <person name="Chiriac C."/>
            <person name="Salcher M."/>
            <person name="Ghai R."/>
            <person name="Kavagutti S V."/>
        </authorList>
    </citation>
    <scope>NUCLEOTIDE SEQUENCE</scope>
</reference>
<dbReference type="EMBL" id="CAFAAI010000001">
    <property type="protein sequence ID" value="CAB4784976.1"/>
    <property type="molecule type" value="Genomic_DNA"/>
</dbReference>
<sequence>MLDLRREIVQRLRMADDREGVQFISGRVEGCSSRSVISGAAVVFEELPFVLVTSIDSAVDLRHVEVGCLMSRGLVGVNVGFVGDEARTGLLVAGAELLRWAEFDDLLVGFDEIWLFDAAPKTVPPLGCSLCEPVRLDEHEPSDEIISWMRQSGCLVGLGDGYGTNFIASDAAIAAALHLVKA</sequence>
<evidence type="ECO:0000313" key="1">
    <source>
        <dbReference type="EMBL" id="CAB4784976.1"/>
    </source>
</evidence>
<organism evidence="1">
    <name type="scientific">freshwater metagenome</name>
    <dbReference type="NCBI Taxonomy" id="449393"/>
    <lineage>
        <taxon>unclassified sequences</taxon>
        <taxon>metagenomes</taxon>
        <taxon>ecological metagenomes</taxon>
    </lineage>
</organism>
<dbReference type="AlphaFoldDB" id="A0A6J6WNF2"/>
<proteinExistence type="predicted"/>
<protein>
    <submittedName>
        <fullName evidence="1">Unannotated protein</fullName>
    </submittedName>
</protein>